<reference evidence="2" key="1">
    <citation type="submission" date="2013-10" db="EMBL/GenBank/DDBJ databases">
        <title>Genomic analysis of the causative agents of coccidiosis in chickens.</title>
        <authorList>
            <person name="Reid A.J."/>
            <person name="Blake D."/>
            <person name="Billington K."/>
            <person name="Browne H."/>
            <person name="Dunn M."/>
            <person name="Hung S."/>
            <person name="Kawahara F."/>
            <person name="Miranda-Saavedra D."/>
            <person name="Mourier T."/>
            <person name="Nagra H."/>
            <person name="Otto T.D."/>
            <person name="Rawlings N."/>
            <person name="Sanchez A."/>
            <person name="Sanders M."/>
            <person name="Subramaniam C."/>
            <person name="Tay Y."/>
            <person name="Dear P."/>
            <person name="Doerig C."/>
            <person name="Gruber A."/>
            <person name="Parkinson J."/>
            <person name="Shirley M."/>
            <person name="Wan K.L."/>
            <person name="Berriman M."/>
            <person name="Tomley F."/>
            <person name="Pain A."/>
        </authorList>
    </citation>
    <scope>NUCLEOTIDE SEQUENCE [LARGE SCALE GENOMIC DNA]</scope>
    <source>
        <strain evidence="2">Weybridge</strain>
    </source>
</reference>
<dbReference type="GO" id="GO:0045944">
    <property type="term" value="P:positive regulation of transcription by RNA polymerase II"/>
    <property type="evidence" value="ECO:0007669"/>
    <property type="project" value="TreeGrafter"/>
</dbReference>
<dbReference type="OrthoDB" id="10692458at2759"/>
<dbReference type="PANTHER" id="PTHR46007">
    <property type="entry name" value="MEDIATOR OF RNA POLYMERASE II TRANSCRIPTION SUBUNIT 12"/>
    <property type="match status" value="1"/>
</dbReference>
<proteinExistence type="predicted"/>
<dbReference type="RefSeq" id="XP_013336979.1">
    <property type="nucleotide sequence ID" value="XM_013481525.1"/>
</dbReference>
<gene>
    <name evidence="2" type="ORF">EMWEY_00006130</name>
</gene>
<keyword evidence="3" id="KW-1185">Reference proteome</keyword>
<feature type="compositionally biased region" description="Low complexity" evidence="1">
    <location>
        <begin position="293"/>
        <end position="302"/>
    </location>
</feature>
<dbReference type="VEuPathDB" id="ToxoDB:EMWEY_00006130"/>
<dbReference type="GO" id="GO:0016592">
    <property type="term" value="C:mediator complex"/>
    <property type="evidence" value="ECO:0007669"/>
    <property type="project" value="TreeGrafter"/>
</dbReference>
<feature type="region of interest" description="Disordered" evidence="1">
    <location>
        <begin position="550"/>
        <end position="590"/>
    </location>
</feature>
<feature type="region of interest" description="Disordered" evidence="1">
    <location>
        <begin position="269"/>
        <end position="302"/>
    </location>
</feature>
<feature type="compositionally biased region" description="Polar residues" evidence="1">
    <location>
        <begin position="269"/>
        <end position="279"/>
    </location>
</feature>
<dbReference type="PANTHER" id="PTHR46007:SF8">
    <property type="entry name" value="C2H2-TYPE DOMAIN-CONTAINING PROTEIN"/>
    <property type="match status" value="1"/>
</dbReference>
<dbReference type="AlphaFoldDB" id="U6MCZ0"/>
<sequence>MLQSRCGSSRTTITRTVVCRTIAPRQQQQEQQPQQKKQHLLLLQRRSSVGAAKVCEVGAVAHREDGRNETLPFLVAAAAQTETRAVITRASGSLSLPGTPHSPAAAAGGAICSPHITDLSSVCVTVFGKDALSEHTYHQQQQEQLQQGCTRTEGFWEQAELLGNHATLLQQQQREPQQQEIQDGEEEEKLLVGLPLSLTAGNAAEAAVGETGAEEGPSQLTGAAAATWNTHARTAAAAAAATAAAGVEVLNPTSSAFLQSGVPSTLQLTQTSHCSGRTTKNNSSNDNRKSSSKCKNNNTSNINSNGSSNKNSICCERCSNSSFCWPAYSFESCSCIAQQQQEQEQQQQRLSLPHAWCWQPLSSRGLRLQLQVQHISPAASAACPARQPVVRAAAAQDHAATQDATIAAATMPLPFALKSPLASPIRFLPLNAAAAAAAASAAAQAAAAVAPGSEQGRAHLPPRGRKVDPLQHLHENKEFVACSIAVAAEVAAGEAAATPENTKGADTAAVDTAATQAAARVAELYWPQQLQLQLNNLFTKEIHCCTTGRGNNSSHCSISSQRTDNCSTSSESTKRSSRGTREELLWADISPPERNRESENLFRSRREVSRSRSSRRLCVRYSGPLELSTFSGKQRQQQWRWEKERQRRWQQQHKRTLSRWSRAPKTESSLLLLVQQQTLKLIHRGQELIASLQQQQQEQNKAANEQPMEVEAPLEGGAAAGSGPYGNPGKASTSSVAAGVSHQAVVQQPQQEQRRQQLLPLLLQENLNLRHFYVAICQSATNAQPPAAERKQQQLVLLHLVLQQLLLQQLQQMHPATAPAAGLTYWEGKGDEGG</sequence>
<dbReference type="GO" id="GO:0003713">
    <property type="term" value="F:transcription coactivator activity"/>
    <property type="evidence" value="ECO:0007669"/>
    <property type="project" value="TreeGrafter"/>
</dbReference>
<feature type="compositionally biased region" description="Polar residues" evidence="1">
    <location>
        <begin position="550"/>
        <end position="566"/>
    </location>
</feature>
<feature type="region of interest" description="Disordered" evidence="1">
    <location>
        <begin position="715"/>
        <end position="736"/>
    </location>
</feature>
<protein>
    <submittedName>
        <fullName evidence="2">Uncharacterized protein</fullName>
    </submittedName>
</protein>
<dbReference type="Proteomes" id="UP000030763">
    <property type="component" value="Unassembled WGS sequence"/>
</dbReference>
<accession>U6MCZ0</accession>
<reference evidence="2" key="2">
    <citation type="submission" date="2013-10" db="EMBL/GenBank/DDBJ databases">
        <authorList>
            <person name="Aslett M."/>
        </authorList>
    </citation>
    <scope>NUCLEOTIDE SEQUENCE [LARGE SCALE GENOMIC DNA]</scope>
    <source>
        <strain evidence="2">Weybridge</strain>
    </source>
</reference>
<organism evidence="2 3">
    <name type="scientific">Eimeria maxima</name>
    <name type="common">Coccidian parasite</name>
    <dbReference type="NCBI Taxonomy" id="5804"/>
    <lineage>
        <taxon>Eukaryota</taxon>
        <taxon>Sar</taxon>
        <taxon>Alveolata</taxon>
        <taxon>Apicomplexa</taxon>
        <taxon>Conoidasida</taxon>
        <taxon>Coccidia</taxon>
        <taxon>Eucoccidiorida</taxon>
        <taxon>Eimeriorina</taxon>
        <taxon>Eimeriidae</taxon>
        <taxon>Eimeria</taxon>
    </lineage>
</organism>
<name>U6MCZ0_EIMMA</name>
<dbReference type="EMBL" id="HG721758">
    <property type="protein sequence ID" value="CDJ60329.1"/>
    <property type="molecule type" value="Genomic_DNA"/>
</dbReference>
<dbReference type="GeneID" id="25334599"/>
<dbReference type="InterPro" id="IPR051647">
    <property type="entry name" value="Mediator_comp_sub12"/>
</dbReference>
<evidence type="ECO:0000256" key="1">
    <source>
        <dbReference type="SAM" id="MobiDB-lite"/>
    </source>
</evidence>
<evidence type="ECO:0000313" key="2">
    <source>
        <dbReference type="EMBL" id="CDJ60329.1"/>
    </source>
</evidence>
<evidence type="ECO:0000313" key="3">
    <source>
        <dbReference type="Proteomes" id="UP000030763"/>
    </source>
</evidence>